<evidence type="ECO:0000313" key="2">
    <source>
        <dbReference type="EMBL" id="RDB28349.1"/>
    </source>
</evidence>
<gene>
    <name evidence="2" type="ORF">Hypma_001507</name>
</gene>
<organism evidence="2 3">
    <name type="scientific">Hypsizygus marmoreus</name>
    <name type="common">White beech mushroom</name>
    <name type="synonym">Agaricus marmoreus</name>
    <dbReference type="NCBI Taxonomy" id="39966"/>
    <lineage>
        <taxon>Eukaryota</taxon>
        <taxon>Fungi</taxon>
        <taxon>Dikarya</taxon>
        <taxon>Basidiomycota</taxon>
        <taxon>Agaricomycotina</taxon>
        <taxon>Agaricomycetes</taxon>
        <taxon>Agaricomycetidae</taxon>
        <taxon>Agaricales</taxon>
        <taxon>Tricholomatineae</taxon>
        <taxon>Lyophyllaceae</taxon>
        <taxon>Hypsizygus</taxon>
    </lineage>
</organism>
<dbReference type="EMBL" id="LUEZ02000012">
    <property type="protein sequence ID" value="RDB28349.1"/>
    <property type="molecule type" value="Genomic_DNA"/>
</dbReference>
<feature type="region of interest" description="Disordered" evidence="1">
    <location>
        <begin position="1"/>
        <end position="21"/>
    </location>
</feature>
<dbReference type="InParanoid" id="A0A369K160"/>
<name>A0A369K160_HYPMA</name>
<dbReference type="Proteomes" id="UP000076154">
    <property type="component" value="Unassembled WGS sequence"/>
</dbReference>
<sequence length="92" mass="10085">MSHNDLTGVGKRACGSERQKNGLPRVKAGLAIPQMLVNPRVLGNTLQRTKWIFCGSLREMATGCAHVVNLKEALDLEDREASIQNGFLVQQP</sequence>
<comment type="caution">
    <text evidence="2">The sequence shown here is derived from an EMBL/GenBank/DDBJ whole genome shotgun (WGS) entry which is preliminary data.</text>
</comment>
<evidence type="ECO:0000256" key="1">
    <source>
        <dbReference type="SAM" id="MobiDB-lite"/>
    </source>
</evidence>
<reference evidence="2" key="1">
    <citation type="submission" date="2018-04" db="EMBL/GenBank/DDBJ databases">
        <title>Whole genome sequencing of Hypsizygus marmoreus.</title>
        <authorList>
            <person name="Choi I.-G."/>
            <person name="Min B."/>
            <person name="Kim J.-G."/>
            <person name="Kim S."/>
            <person name="Oh Y.-L."/>
            <person name="Kong W.-S."/>
            <person name="Park H."/>
            <person name="Jeong J."/>
            <person name="Song E.-S."/>
        </authorList>
    </citation>
    <scope>NUCLEOTIDE SEQUENCE [LARGE SCALE GENOMIC DNA]</scope>
    <source>
        <strain evidence="2">51987-8</strain>
    </source>
</reference>
<proteinExistence type="predicted"/>
<protein>
    <submittedName>
        <fullName evidence="2">Uncharacterized protein</fullName>
    </submittedName>
</protein>
<accession>A0A369K160</accession>
<evidence type="ECO:0000313" key="3">
    <source>
        <dbReference type="Proteomes" id="UP000076154"/>
    </source>
</evidence>
<keyword evidence="3" id="KW-1185">Reference proteome</keyword>
<dbReference type="AlphaFoldDB" id="A0A369K160"/>